<keyword evidence="4" id="KW-1185">Reference proteome</keyword>
<reference evidence="3 4" key="1">
    <citation type="journal article" date="2016" name="Mol. Biol. Evol.">
        <title>Comparative Genomics of Early-Diverging Mushroom-Forming Fungi Provides Insights into the Origins of Lignocellulose Decay Capabilities.</title>
        <authorList>
            <person name="Nagy L.G."/>
            <person name="Riley R."/>
            <person name="Tritt A."/>
            <person name="Adam C."/>
            <person name="Daum C."/>
            <person name="Floudas D."/>
            <person name="Sun H."/>
            <person name="Yadav J.S."/>
            <person name="Pangilinan J."/>
            <person name="Larsson K.H."/>
            <person name="Matsuura K."/>
            <person name="Barry K."/>
            <person name="Labutti K."/>
            <person name="Kuo R."/>
            <person name="Ohm R.A."/>
            <person name="Bhattacharya S.S."/>
            <person name="Shirouzu T."/>
            <person name="Yoshinaga Y."/>
            <person name="Martin F.M."/>
            <person name="Grigoriev I.V."/>
            <person name="Hibbett D.S."/>
        </authorList>
    </citation>
    <scope>NUCLEOTIDE SEQUENCE [LARGE SCALE GENOMIC DNA]</scope>
    <source>
        <strain evidence="3 4">HHB9708</strain>
    </source>
</reference>
<dbReference type="InterPro" id="IPR036908">
    <property type="entry name" value="RlpA-like_sf"/>
</dbReference>
<evidence type="ECO:0000256" key="2">
    <source>
        <dbReference type="SAM" id="SignalP"/>
    </source>
</evidence>
<dbReference type="PANTHER" id="PTHR31836">
    <property type="match status" value="1"/>
</dbReference>
<dbReference type="STRING" id="1314777.A0A164ZJK7"/>
<evidence type="ECO:0000313" key="3">
    <source>
        <dbReference type="EMBL" id="KZS97787.1"/>
    </source>
</evidence>
<dbReference type="PANTHER" id="PTHR31836:SF22">
    <property type="entry name" value="RLPA-LIKE PROTEIN DOUBLE-PSI BETA-BARREL DOMAIN-CONTAINING PROTEIN"/>
    <property type="match status" value="1"/>
</dbReference>
<accession>A0A164ZJK7</accession>
<dbReference type="EMBL" id="KV419396">
    <property type="protein sequence ID" value="KZS97787.1"/>
    <property type="molecule type" value="Genomic_DNA"/>
</dbReference>
<evidence type="ECO:0000313" key="4">
    <source>
        <dbReference type="Proteomes" id="UP000076722"/>
    </source>
</evidence>
<dbReference type="InterPro" id="IPR051477">
    <property type="entry name" value="Expansin_CellWall"/>
</dbReference>
<dbReference type="AlphaFoldDB" id="A0A164ZJK7"/>
<dbReference type="SUPFAM" id="SSF50685">
    <property type="entry name" value="Barwin-like endoglucanases"/>
    <property type="match status" value="1"/>
</dbReference>
<gene>
    <name evidence="3" type="ORF">SISNIDRAFT_449355</name>
</gene>
<evidence type="ECO:0000256" key="1">
    <source>
        <dbReference type="ARBA" id="ARBA00022729"/>
    </source>
</evidence>
<sequence length="238" mass="25924">MLNQTRSLLCLAALVYSLSCLLQPVSGSLTRGSHHNLRRLSSNRSHDLESPEYVHSLGPRYSFSESDGWETFTARSMNISRPESASRGTSAEISKRSTNDNVISDAVKAVLKTLQAIGAKIGVTITWYTGHDLENPSCWSKSVWTPTDDSLICAVTLTGWTNKPKCFSFLELCNGPKKCIFVRVVDTCAGCAVGSKHVDLTLAAFTALASPDVGVLQVQMRAATEPTQWSEELWGPKA</sequence>
<dbReference type="OrthoDB" id="406505at2759"/>
<name>A0A164ZJK7_9AGAM</name>
<proteinExistence type="predicted"/>
<evidence type="ECO:0008006" key="5">
    <source>
        <dbReference type="Google" id="ProtNLM"/>
    </source>
</evidence>
<dbReference type="Proteomes" id="UP000076722">
    <property type="component" value="Unassembled WGS sequence"/>
</dbReference>
<dbReference type="CDD" id="cd22191">
    <property type="entry name" value="DPBB_RlpA_EXP_N-like"/>
    <property type="match status" value="1"/>
</dbReference>
<protein>
    <recommendedName>
        <fullName evidence="5">RlpA-like protein double-psi beta-barrel domain-containing protein</fullName>
    </recommendedName>
</protein>
<organism evidence="3 4">
    <name type="scientific">Sistotremastrum niveocremeum HHB9708</name>
    <dbReference type="NCBI Taxonomy" id="1314777"/>
    <lineage>
        <taxon>Eukaryota</taxon>
        <taxon>Fungi</taxon>
        <taxon>Dikarya</taxon>
        <taxon>Basidiomycota</taxon>
        <taxon>Agaricomycotina</taxon>
        <taxon>Agaricomycetes</taxon>
        <taxon>Sistotremastrales</taxon>
        <taxon>Sistotremastraceae</taxon>
        <taxon>Sertulicium</taxon>
        <taxon>Sertulicium niveocremeum</taxon>
    </lineage>
</organism>
<dbReference type="Gene3D" id="2.40.40.10">
    <property type="entry name" value="RlpA-like domain"/>
    <property type="match status" value="1"/>
</dbReference>
<feature type="signal peptide" evidence="2">
    <location>
        <begin position="1"/>
        <end position="27"/>
    </location>
</feature>
<feature type="chain" id="PRO_5007854919" description="RlpA-like protein double-psi beta-barrel domain-containing protein" evidence="2">
    <location>
        <begin position="28"/>
        <end position="238"/>
    </location>
</feature>
<keyword evidence="1 2" id="KW-0732">Signal</keyword>